<sequence length="169" mass="18216">MRCCCRLPHLRRWPGTAALLLLLAAAPPPLAMRCCCSAGAASSRKMDPLQLSEAGLRAPAVGCIRPHLTLLVAGRLRLHLALSSLAAAGHLALTSCFRGRFRIRCRLELPWPIVARRRLALMLAPPVAGPRPSAVRATCGGQRRQVMGWSCGEPVFWAPLPRTALVSGF</sequence>
<keyword evidence="1" id="KW-0732">Signal</keyword>
<evidence type="ECO:0008006" key="3">
    <source>
        <dbReference type="Google" id="ProtNLM"/>
    </source>
</evidence>
<organism evidence="2">
    <name type="scientific">Panicum hallii</name>
    <dbReference type="NCBI Taxonomy" id="206008"/>
    <lineage>
        <taxon>Eukaryota</taxon>
        <taxon>Viridiplantae</taxon>
        <taxon>Streptophyta</taxon>
        <taxon>Embryophyta</taxon>
        <taxon>Tracheophyta</taxon>
        <taxon>Spermatophyta</taxon>
        <taxon>Magnoliopsida</taxon>
        <taxon>Liliopsida</taxon>
        <taxon>Poales</taxon>
        <taxon>Poaceae</taxon>
        <taxon>PACMAD clade</taxon>
        <taxon>Panicoideae</taxon>
        <taxon>Panicodae</taxon>
        <taxon>Paniceae</taxon>
        <taxon>Panicinae</taxon>
        <taxon>Panicum</taxon>
        <taxon>Panicum sect. Panicum</taxon>
    </lineage>
</organism>
<evidence type="ECO:0000256" key="1">
    <source>
        <dbReference type="SAM" id="SignalP"/>
    </source>
</evidence>
<evidence type="ECO:0000313" key="2">
    <source>
        <dbReference type="EMBL" id="PVH32514.1"/>
    </source>
</evidence>
<dbReference type="Proteomes" id="UP000243499">
    <property type="component" value="Chromosome 9"/>
</dbReference>
<feature type="chain" id="PRO_5015520569" description="Secreted protein" evidence="1">
    <location>
        <begin position="32"/>
        <end position="169"/>
    </location>
</feature>
<accession>A0A2T8I4B9</accession>
<protein>
    <recommendedName>
        <fullName evidence="3">Secreted protein</fullName>
    </recommendedName>
</protein>
<feature type="signal peptide" evidence="1">
    <location>
        <begin position="1"/>
        <end position="31"/>
    </location>
</feature>
<dbReference type="Gramene" id="PVH32514">
    <property type="protein sequence ID" value="PVH32514"/>
    <property type="gene ID" value="PAHAL_9G416900"/>
</dbReference>
<gene>
    <name evidence="2" type="ORF">PAHAL_9G416900</name>
</gene>
<dbReference type="AlphaFoldDB" id="A0A2T8I4B9"/>
<reference evidence="2" key="1">
    <citation type="submission" date="2018-04" db="EMBL/GenBank/DDBJ databases">
        <title>WGS assembly of Panicum hallii.</title>
        <authorList>
            <person name="Lovell J."/>
            <person name="Jenkins J."/>
            <person name="Lowry D."/>
            <person name="Mamidi S."/>
            <person name="Sreedasyam A."/>
            <person name="Weng X."/>
            <person name="Barry K."/>
            <person name="Bonette J."/>
            <person name="Campitelli B."/>
            <person name="Daum C."/>
            <person name="Gordon S."/>
            <person name="Gould B."/>
            <person name="Lipzen A."/>
            <person name="Macqueen A."/>
            <person name="Palacio-Mejia J."/>
            <person name="Plott C."/>
            <person name="Shakirov E."/>
            <person name="Shu S."/>
            <person name="Yoshinaga Y."/>
            <person name="Zane M."/>
            <person name="Rokhsar D."/>
            <person name="Grimwood J."/>
            <person name="Schmutz J."/>
            <person name="Juenger T."/>
        </authorList>
    </citation>
    <scope>NUCLEOTIDE SEQUENCE [LARGE SCALE GENOMIC DNA]</scope>
    <source>
        <strain evidence="2">FIL2</strain>
    </source>
</reference>
<name>A0A2T8I4B9_9POAL</name>
<proteinExistence type="predicted"/>
<dbReference type="EMBL" id="CM008054">
    <property type="protein sequence ID" value="PVH32514.1"/>
    <property type="molecule type" value="Genomic_DNA"/>
</dbReference>